<dbReference type="EMBL" id="DS985214">
    <property type="protein sequence ID" value="EEY14711.1"/>
    <property type="molecule type" value="Genomic_DNA"/>
</dbReference>
<proteinExistence type="predicted"/>
<feature type="region of interest" description="Disordered" evidence="1">
    <location>
        <begin position="1"/>
        <end position="21"/>
    </location>
</feature>
<dbReference type="KEGG" id="val:VDBG_00820"/>
<evidence type="ECO:0000313" key="3">
    <source>
        <dbReference type="Proteomes" id="UP000008698"/>
    </source>
</evidence>
<protein>
    <submittedName>
        <fullName evidence="2">Predicted protein</fullName>
    </submittedName>
</protein>
<dbReference type="RefSeq" id="XP_003009137.1">
    <property type="nucleotide sequence ID" value="XM_003009091.1"/>
</dbReference>
<dbReference type="GeneID" id="9530712"/>
<accession>C9S7C6</accession>
<dbReference type="Proteomes" id="UP000008698">
    <property type="component" value="Unassembled WGS sequence"/>
</dbReference>
<gene>
    <name evidence="2" type="ORF">VDBG_00820</name>
</gene>
<evidence type="ECO:0000256" key="1">
    <source>
        <dbReference type="SAM" id="MobiDB-lite"/>
    </source>
</evidence>
<reference evidence="3" key="1">
    <citation type="journal article" date="2011" name="PLoS Pathog.">
        <title>Comparative genomics yields insights into niche adaptation of plant vascular wilt pathogens.</title>
        <authorList>
            <person name="Klosterman S.J."/>
            <person name="Subbarao K.V."/>
            <person name="Kang S."/>
            <person name="Veronese P."/>
            <person name="Gold S.E."/>
            <person name="Thomma B.P.H.J."/>
            <person name="Chen Z."/>
            <person name="Henrissat B."/>
            <person name="Lee Y.-H."/>
            <person name="Park J."/>
            <person name="Garcia-Pedrajas M.D."/>
            <person name="Barbara D.J."/>
            <person name="Anchieta A."/>
            <person name="de Jonge R."/>
            <person name="Santhanam P."/>
            <person name="Maruthachalam K."/>
            <person name="Atallah Z."/>
            <person name="Amyotte S.G."/>
            <person name="Paz Z."/>
            <person name="Inderbitzin P."/>
            <person name="Hayes R.J."/>
            <person name="Heiman D.I."/>
            <person name="Young S."/>
            <person name="Zeng Q."/>
            <person name="Engels R."/>
            <person name="Galagan J."/>
            <person name="Cuomo C.A."/>
            <person name="Dobinson K.F."/>
            <person name="Ma L.-J."/>
        </authorList>
    </citation>
    <scope>NUCLEOTIDE SEQUENCE [LARGE SCALE GENOMIC DNA]</scope>
    <source>
        <strain evidence="3">VaMs.102 / ATCC MYA-4576 / FGSC 10136</strain>
    </source>
</reference>
<evidence type="ECO:0000313" key="2">
    <source>
        <dbReference type="EMBL" id="EEY14711.1"/>
    </source>
</evidence>
<keyword evidence="3" id="KW-1185">Reference proteome</keyword>
<name>C9S7C6_VERA1</name>
<sequence length="109" mass="12029">MDGAEGISAPTKTAKKFSAQPETNTFVEPSIQQHPCVPYAIGNYIVFLAAWGEERGYPKASSSREKGTALRVVASGLVRCSSALPRLDDYFDSTVPERDRHIGWKLRGW</sequence>
<organism evidence="3">
    <name type="scientific">Verticillium alfalfae (strain VaMs.102 / ATCC MYA-4576 / FGSC 10136)</name>
    <name type="common">Verticillium wilt of alfalfa</name>
    <name type="synonym">Verticillium albo-atrum</name>
    <dbReference type="NCBI Taxonomy" id="526221"/>
    <lineage>
        <taxon>Eukaryota</taxon>
        <taxon>Fungi</taxon>
        <taxon>Dikarya</taxon>
        <taxon>Ascomycota</taxon>
        <taxon>Pezizomycotina</taxon>
        <taxon>Sordariomycetes</taxon>
        <taxon>Hypocreomycetidae</taxon>
        <taxon>Glomerellales</taxon>
        <taxon>Plectosphaerellaceae</taxon>
        <taxon>Verticillium</taxon>
    </lineage>
</organism>
<dbReference type="HOGENOM" id="CLU_2185964_0_0_1"/>
<dbReference type="AlphaFoldDB" id="C9S7C6"/>